<accession>A0A652YPX9</accession>
<reference evidence="1" key="1">
    <citation type="submission" date="2019-07" db="EMBL/GenBank/DDBJ databases">
        <title>Genomic Encyclopedia of Type Strains, Phase IV (KMG-IV): sequencing the most valuable type-strain genomes for metagenomic binning, comparative biology and taxonomic classification.</title>
        <authorList>
            <person name="Goeker M."/>
        </authorList>
    </citation>
    <scope>NUCLEOTIDE SEQUENCE</scope>
    <source>
        <strain evidence="1">DSM 44596</strain>
    </source>
</reference>
<dbReference type="AlphaFoldDB" id="A0A652YPX9"/>
<proteinExistence type="predicted"/>
<gene>
    <name evidence="1" type="ORF">FNL38_104550</name>
</gene>
<sequence>MRSLLGFVRLWCHFLRYLTLYPVVLGLYARTAQTQAFTRASETLRQTQSVLNTTGTASKSTSHALGTSD</sequence>
<comment type="caution">
    <text evidence="1">The sequence shown here is derived from an EMBL/GenBank/DDBJ whole genome shotgun (WGS) entry which is preliminary data.</text>
</comment>
<name>A0A652YPX9_NOCGL</name>
<dbReference type="EMBL" id="VNIQ01000004">
    <property type="protein sequence ID" value="TYQ04173.1"/>
    <property type="molecule type" value="Genomic_DNA"/>
</dbReference>
<protein>
    <submittedName>
        <fullName evidence="1">Uncharacterized protein</fullName>
    </submittedName>
</protein>
<organism evidence="1">
    <name type="scientific">Nocardia globerula</name>
    <dbReference type="NCBI Taxonomy" id="1818"/>
    <lineage>
        <taxon>Bacteria</taxon>
        <taxon>Bacillati</taxon>
        <taxon>Actinomycetota</taxon>
        <taxon>Actinomycetes</taxon>
        <taxon>Mycobacteriales</taxon>
        <taxon>Nocardiaceae</taxon>
        <taxon>Nocardia</taxon>
    </lineage>
</organism>
<evidence type="ECO:0000313" key="1">
    <source>
        <dbReference type="EMBL" id="TYQ04173.1"/>
    </source>
</evidence>